<gene>
    <name evidence="3" type="ORF">DSL72_002758</name>
</gene>
<feature type="domain" description="F-box" evidence="2">
    <location>
        <begin position="46"/>
        <end position="83"/>
    </location>
</feature>
<evidence type="ECO:0000259" key="2">
    <source>
        <dbReference type="Pfam" id="PF00646"/>
    </source>
</evidence>
<evidence type="ECO:0000256" key="1">
    <source>
        <dbReference type="SAM" id="MobiDB-lite"/>
    </source>
</evidence>
<reference evidence="3" key="1">
    <citation type="submission" date="2020-10" db="EMBL/GenBank/DDBJ databases">
        <title>Genome Sequence of Monilinia vaccinii-corymbosi Sheds Light on Mummy Berry Disease Infection of Blueberry and Mating Type.</title>
        <authorList>
            <person name="Yow A.G."/>
            <person name="Zhang Y."/>
            <person name="Bansal K."/>
            <person name="Eacker S.M."/>
            <person name="Sullivan S."/>
            <person name="Liachko I."/>
            <person name="Cubeta M.A."/>
            <person name="Rollins J.A."/>
            <person name="Ashrafi H."/>
        </authorList>
    </citation>
    <scope>NUCLEOTIDE SEQUENCE</scope>
    <source>
        <strain evidence="3">RL-1</strain>
    </source>
</reference>
<name>A0A8A3PDB7_9HELO</name>
<dbReference type="Pfam" id="PF00646">
    <property type="entry name" value="F-box"/>
    <property type="match status" value="1"/>
</dbReference>
<feature type="region of interest" description="Disordered" evidence="1">
    <location>
        <begin position="1"/>
        <end position="25"/>
    </location>
</feature>
<dbReference type="InterPro" id="IPR001810">
    <property type="entry name" value="F-box_dom"/>
</dbReference>
<dbReference type="OrthoDB" id="3526343at2759"/>
<dbReference type="Proteomes" id="UP000672032">
    <property type="component" value="Chromosome 3"/>
</dbReference>
<proteinExistence type="predicted"/>
<accession>A0A8A3PDB7</accession>
<keyword evidence="4" id="KW-1185">Reference proteome</keyword>
<sequence length="362" mass="42259">MSCPQNPEEDMQKQQYDQEQEEDMDVEDTVVSPLLKSNFKADGAFSGVPYEIVEIILNNIDPVSQLCFSLTTSRFHNMLKTFRGRRSYHEYLHDYWCRPRLSLELSTRASMCGKYIWDQDDYDLGNVPDFHDTEVQWYPCLANLLWDEPFLWSSGGQWCDRCYRVLPPTSWDLCGFERKFWDSALPRQDQITNLLARSLVGRLKRNQAFHHEEDADVLMQELIESDSSSDYASHRDDFDYDLCVKCRLKDIITDNGRRAQVWQGSWQEFENTGREANAVAIYGGSGGKHDLHRVLSFEGWPDSSKKAVSWQDVWRECGLYVKEYERILLPALEGEHQPAATPELRIEMDKQNDFWETSVLTS</sequence>
<dbReference type="AlphaFoldDB" id="A0A8A3PDB7"/>
<protein>
    <recommendedName>
        <fullName evidence="2">F-box domain-containing protein</fullName>
    </recommendedName>
</protein>
<organism evidence="3 4">
    <name type="scientific">Monilinia vaccinii-corymbosi</name>
    <dbReference type="NCBI Taxonomy" id="61207"/>
    <lineage>
        <taxon>Eukaryota</taxon>
        <taxon>Fungi</taxon>
        <taxon>Dikarya</taxon>
        <taxon>Ascomycota</taxon>
        <taxon>Pezizomycotina</taxon>
        <taxon>Leotiomycetes</taxon>
        <taxon>Helotiales</taxon>
        <taxon>Sclerotiniaceae</taxon>
        <taxon>Monilinia</taxon>
    </lineage>
</organism>
<evidence type="ECO:0000313" key="4">
    <source>
        <dbReference type="Proteomes" id="UP000672032"/>
    </source>
</evidence>
<dbReference type="EMBL" id="CP063407">
    <property type="protein sequence ID" value="QSZ33172.1"/>
    <property type="molecule type" value="Genomic_DNA"/>
</dbReference>
<evidence type="ECO:0000313" key="3">
    <source>
        <dbReference type="EMBL" id="QSZ33172.1"/>
    </source>
</evidence>